<evidence type="ECO:0000256" key="1">
    <source>
        <dbReference type="ARBA" id="ARBA00023002"/>
    </source>
</evidence>
<dbReference type="Gene3D" id="3.50.50.60">
    <property type="entry name" value="FAD/NAD(P)-binding domain"/>
    <property type="match status" value="1"/>
</dbReference>
<organism evidence="3 4">
    <name type="scientific">Marivivens niveibacter</name>
    <dbReference type="NCBI Taxonomy" id="1930667"/>
    <lineage>
        <taxon>Bacteria</taxon>
        <taxon>Pseudomonadati</taxon>
        <taxon>Pseudomonadota</taxon>
        <taxon>Alphaproteobacteria</taxon>
        <taxon>Rhodobacterales</taxon>
        <taxon>Paracoccaceae</taxon>
        <taxon>Marivivens group</taxon>
        <taxon>Marivivens</taxon>
    </lineage>
</organism>
<dbReference type="GO" id="GO:0005737">
    <property type="term" value="C:cytoplasm"/>
    <property type="evidence" value="ECO:0007669"/>
    <property type="project" value="TreeGrafter"/>
</dbReference>
<proteinExistence type="predicted"/>
<name>A0A251WYB9_9RHOB</name>
<dbReference type="Pfam" id="PF01266">
    <property type="entry name" value="DAO"/>
    <property type="match status" value="1"/>
</dbReference>
<sequence length="433" mass="46672">MMPLYRNDAVGEFPKSWYAATTDLPGPRAALEQDTSVDVAIVGAGFTGLNAAITLRELGLSVAVVDAHRAGWGASGRNGGQVGSDFNKSQLWIEKRLGRETAQSLWALAHEATDMVAGFCADHAPDAMFKNGIAHGDISADDLDDERRLIDHMDKHYPDHRTTVLDRDAFRDLVKTNLYQGGTLNMRAGHVHPLRYVIALAYRAEALGAQISETTPVTAIEHGAKVKLTTPQSVLTANHVILAGNGYIRGLARANDARVMPVNSFIGATEPLGDQAAVIRDDIAVCDSSNVVNYFRMTHDGRLLFGGRANYSLKFPADMGSALHKRMGEMFPQIAHVPFRHVWGGTLGISVNRLPVVRRIAPNVLSAGGYSGHGVALAGLAGRVMAEAVAGQASRFETLSSFPQWPMPLGPYGKSAMLPLAMAWFSLRDRIGI</sequence>
<keyword evidence="1" id="KW-0560">Oxidoreductase</keyword>
<comment type="caution">
    <text evidence="3">The sequence shown here is derived from an EMBL/GenBank/DDBJ whole genome shotgun (WGS) entry which is preliminary data.</text>
</comment>
<dbReference type="OrthoDB" id="9806601at2"/>
<evidence type="ECO:0000259" key="2">
    <source>
        <dbReference type="Pfam" id="PF01266"/>
    </source>
</evidence>
<reference evidence="3 4" key="1">
    <citation type="submission" date="2016-12" db="EMBL/GenBank/DDBJ databases">
        <title>The draft genome sequence of HSLHS2.</title>
        <authorList>
            <person name="Hu D."/>
            <person name="Wang L."/>
            <person name="Shao Z."/>
        </authorList>
    </citation>
    <scope>NUCLEOTIDE SEQUENCE [LARGE SCALE GENOMIC DNA]</scope>
    <source>
        <strain evidence="3">MCCC 1A06712</strain>
    </source>
</reference>
<accession>A0A251WYB9</accession>
<feature type="domain" description="FAD dependent oxidoreductase" evidence="2">
    <location>
        <begin position="38"/>
        <end position="387"/>
    </location>
</feature>
<keyword evidence="4" id="KW-1185">Reference proteome</keyword>
<gene>
    <name evidence="3" type="ORF">BVC71_11380</name>
</gene>
<evidence type="ECO:0000313" key="3">
    <source>
        <dbReference type="EMBL" id="OUD09291.1"/>
    </source>
</evidence>
<dbReference type="PANTHER" id="PTHR13847">
    <property type="entry name" value="SARCOSINE DEHYDROGENASE-RELATED"/>
    <property type="match status" value="1"/>
</dbReference>
<dbReference type="GO" id="GO:0016491">
    <property type="term" value="F:oxidoreductase activity"/>
    <property type="evidence" value="ECO:0007669"/>
    <property type="project" value="UniProtKB-KW"/>
</dbReference>
<dbReference type="AlphaFoldDB" id="A0A251WYB9"/>
<evidence type="ECO:0000313" key="4">
    <source>
        <dbReference type="Proteomes" id="UP000194664"/>
    </source>
</evidence>
<dbReference type="EMBL" id="MSPP01000003">
    <property type="protein sequence ID" value="OUD09291.1"/>
    <property type="molecule type" value="Genomic_DNA"/>
</dbReference>
<protein>
    <submittedName>
        <fullName evidence="3">Oxidoreductase</fullName>
    </submittedName>
</protein>
<dbReference type="Gene3D" id="3.30.9.10">
    <property type="entry name" value="D-Amino Acid Oxidase, subunit A, domain 2"/>
    <property type="match status" value="1"/>
</dbReference>
<dbReference type="InterPro" id="IPR036188">
    <property type="entry name" value="FAD/NAD-bd_sf"/>
</dbReference>
<dbReference type="Proteomes" id="UP000194664">
    <property type="component" value="Unassembled WGS sequence"/>
</dbReference>
<dbReference type="SUPFAM" id="SSF51905">
    <property type="entry name" value="FAD/NAD(P)-binding domain"/>
    <property type="match status" value="1"/>
</dbReference>
<dbReference type="InterPro" id="IPR006076">
    <property type="entry name" value="FAD-dep_OxRdtase"/>
</dbReference>
<dbReference type="PANTHER" id="PTHR13847:SF281">
    <property type="entry name" value="FAD DEPENDENT OXIDOREDUCTASE DOMAIN-CONTAINING PROTEIN"/>
    <property type="match status" value="1"/>
</dbReference>